<evidence type="ECO:0000313" key="2">
    <source>
        <dbReference type="Proteomes" id="UP000066042"/>
    </source>
</evidence>
<sequence length="138" mass="15761">MEGKIMGLFDKIIKKEEPKRKPLKFSRKELEGKVRADIDVIPMEEDELAKEIAKPEIRYIKKIVVTSYTDLEKISEEIQEGNIVIVDLTPLESKQEILEKIAEQIKGMVHGLGGDLAKVSKYEIKLIVTPPDIKIYRG</sequence>
<dbReference type="PATRIC" id="fig|55802.8.peg.112"/>
<dbReference type="InterPro" id="IPR007561">
    <property type="entry name" value="Cell_div_SepF/SepF-rel"/>
</dbReference>
<evidence type="ECO:0008006" key="3">
    <source>
        <dbReference type="Google" id="ProtNLM"/>
    </source>
</evidence>
<dbReference type="STRING" id="55802.TBCH5v1_0112"/>
<evidence type="ECO:0000313" key="1">
    <source>
        <dbReference type="EMBL" id="ALM74091.1"/>
    </source>
</evidence>
<reference evidence="1 2" key="1">
    <citation type="journal article" date="2016" name="Genome Announc.">
        <title>Complete genome sequence of the hyperthermophilic and piezophilic archaeon Thermococcus barophilus Ch5, capable of growth at the expense of hydrogenogenesis from carbon monoxide and formate.</title>
        <authorList>
            <person name="Oger P."/>
            <person name="Sokolova T.G."/>
            <person name="Kozhevnikova D.A."/>
            <person name="Taranov E.A."/>
            <person name="Vannier P."/>
            <person name="Lee H.S."/>
            <person name="Kwon K.K."/>
            <person name="Kang S.G."/>
            <person name="Lee J.H."/>
            <person name="Bonch-Osmolovskaya E.A."/>
            <person name="Lebedinsky A.V."/>
        </authorList>
    </citation>
    <scope>NUCLEOTIDE SEQUENCE [LARGE SCALE GENOMIC DNA]</scope>
    <source>
        <strain evidence="2">Ch5</strain>
    </source>
</reference>
<dbReference type="AlphaFoldDB" id="A0A0S1X8K1"/>
<accession>A0A0S1X8K1</accession>
<protein>
    <recommendedName>
        <fullName evidence="3">Cell division protein SepF</fullName>
    </recommendedName>
</protein>
<dbReference type="PIRSF" id="PIRSF019313">
    <property type="entry name" value="UCP019313"/>
    <property type="match status" value="1"/>
</dbReference>
<organism evidence="1 2">
    <name type="scientific">Thermococcus barophilus</name>
    <dbReference type="NCBI Taxonomy" id="55802"/>
    <lineage>
        <taxon>Archaea</taxon>
        <taxon>Methanobacteriati</taxon>
        <taxon>Methanobacteriota</taxon>
        <taxon>Thermococci</taxon>
        <taxon>Thermococcales</taxon>
        <taxon>Thermococcaceae</taxon>
        <taxon>Thermococcus</taxon>
    </lineage>
</organism>
<dbReference type="Proteomes" id="UP000066042">
    <property type="component" value="Chromosome"/>
</dbReference>
<dbReference type="Pfam" id="PF04472">
    <property type="entry name" value="SepF"/>
    <property type="match status" value="1"/>
</dbReference>
<dbReference type="InterPro" id="IPR012426">
    <property type="entry name" value="SepF_arc"/>
</dbReference>
<dbReference type="InterPro" id="IPR038594">
    <property type="entry name" value="SepF-like_sf"/>
</dbReference>
<dbReference type="EMBL" id="CP013050">
    <property type="protein sequence ID" value="ALM74091.1"/>
    <property type="molecule type" value="Genomic_DNA"/>
</dbReference>
<proteinExistence type="predicted"/>
<gene>
    <name evidence="1" type="ORF">TBCH5v1_0112</name>
</gene>
<dbReference type="Gene3D" id="3.30.110.150">
    <property type="entry name" value="SepF-like protein"/>
    <property type="match status" value="1"/>
</dbReference>
<name>A0A0S1X8K1_THEBA</name>